<name>A0A850NV06_9PROT</name>
<dbReference type="NCBIfam" id="TIGR03476">
    <property type="entry name" value="HpnL"/>
    <property type="match status" value="1"/>
</dbReference>
<evidence type="ECO:0000313" key="10">
    <source>
        <dbReference type="Proteomes" id="UP000565205"/>
    </source>
</evidence>
<feature type="transmembrane region" description="Helical" evidence="6">
    <location>
        <begin position="247"/>
        <end position="266"/>
    </location>
</feature>
<comment type="caution">
    <text evidence="8">The sequence shown here is derived from an EMBL/GenBank/DDBJ whole genome shotgun (WGS) entry which is preliminary data.</text>
</comment>
<evidence type="ECO:0000256" key="5">
    <source>
        <dbReference type="ARBA" id="ARBA00023136"/>
    </source>
</evidence>
<evidence type="ECO:0000313" key="8">
    <source>
        <dbReference type="EMBL" id="NVN31292.1"/>
    </source>
</evidence>
<evidence type="ECO:0000256" key="2">
    <source>
        <dbReference type="ARBA" id="ARBA00022475"/>
    </source>
</evidence>
<keyword evidence="2" id="KW-1003">Cell membrane</keyword>
<sequence length="342" mass="35701">MSIILALLGFAVGTGIIVHLGAAHVASALMSVGWRGFAILVAVQLAIMVLLSLAWDVSCSGIKTYRLFYGRLAREAGNSCLPFSQVGGILLGIAATAGEDGGRPPSKDQPGWPVAAAATVVDVTTETMAEIFFVLAGLYCLVGQDPQTHYTWPLIGGSLIAIGLIAAFVRVQQGAGRIFRFLGSHIAASWKGALDAQADALQAAMDRFYASPARLAGGASLHLLGWFAGAAWTWLACHFLHWPITPAAAIAIEGVVSGILSAAFVVPGSLGVQEVAYVALGAVFGVDAAVMLGVSLLRRGRDLALGIPVLIAWQVLEWRALRTPTTQPQPAPLAATRRETDA</sequence>
<gene>
    <name evidence="7" type="ORF">FHR90_000158</name>
    <name evidence="8" type="ORF">HUK83_13230</name>
</gene>
<dbReference type="GO" id="GO:0005886">
    <property type="term" value="C:plasma membrane"/>
    <property type="evidence" value="ECO:0007669"/>
    <property type="project" value="UniProtKB-SubCell"/>
</dbReference>
<evidence type="ECO:0000256" key="6">
    <source>
        <dbReference type="SAM" id="Phobius"/>
    </source>
</evidence>
<keyword evidence="4 6" id="KW-1133">Transmembrane helix</keyword>
<evidence type="ECO:0000313" key="7">
    <source>
        <dbReference type="EMBL" id="MBB3172352.1"/>
    </source>
</evidence>
<feature type="transmembrane region" description="Helical" evidence="6">
    <location>
        <begin position="150"/>
        <end position="171"/>
    </location>
</feature>
<organism evidence="8 10">
    <name type="scientific">Endobacter medicaginis</name>
    <dbReference type="NCBI Taxonomy" id="1181271"/>
    <lineage>
        <taxon>Bacteria</taxon>
        <taxon>Pseudomonadati</taxon>
        <taxon>Pseudomonadota</taxon>
        <taxon>Alphaproteobacteria</taxon>
        <taxon>Acetobacterales</taxon>
        <taxon>Acetobacteraceae</taxon>
        <taxon>Endobacter</taxon>
    </lineage>
</organism>
<feature type="transmembrane region" description="Helical" evidence="6">
    <location>
        <begin position="32"/>
        <end position="55"/>
    </location>
</feature>
<dbReference type="Proteomes" id="UP000565205">
    <property type="component" value="Unassembled WGS sequence"/>
</dbReference>
<proteinExistence type="predicted"/>
<dbReference type="AlphaFoldDB" id="A0A850NV06"/>
<dbReference type="Pfam" id="PF03706">
    <property type="entry name" value="LPG_synthase_TM"/>
    <property type="match status" value="1"/>
</dbReference>
<keyword evidence="9" id="KW-1185">Reference proteome</keyword>
<feature type="transmembrane region" description="Helical" evidence="6">
    <location>
        <begin position="275"/>
        <end position="297"/>
    </location>
</feature>
<dbReference type="RefSeq" id="WP_176625518.1">
    <property type="nucleotide sequence ID" value="NZ_JABXXQ010000333.1"/>
</dbReference>
<dbReference type="InterPro" id="IPR022791">
    <property type="entry name" value="L-PG_synthase/AglD"/>
</dbReference>
<evidence type="ECO:0000313" key="9">
    <source>
        <dbReference type="Proteomes" id="UP000557688"/>
    </source>
</evidence>
<evidence type="ECO:0000256" key="4">
    <source>
        <dbReference type="ARBA" id="ARBA00022989"/>
    </source>
</evidence>
<evidence type="ECO:0000256" key="1">
    <source>
        <dbReference type="ARBA" id="ARBA00004651"/>
    </source>
</evidence>
<comment type="subcellular location">
    <subcellularLocation>
        <location evidence="1">Cell membrane</location>
        <topology evidence="1">Multi-pass membrane protein</topology>
    </subcellularLocation>
</comment>
<keyword evidence="3 6" id="KW-0812">Transmembrane</keyword>
<dbReference type="Proteomes" id="UP000557688">
    <property type="component" value="Unassembled WGS sequence"/>
</dbReference>
<accession>A0A850NV06</accession>
<protein>
    <submittedName>
        <fullName evidence="8">Flippase-like domain-containing protein</fullName>
    </submittedName>
    <submittedName>
        <fullName evidence="7">Putative membrane protein</fullName>
    </submittedName>
</protein>
<keyword evidence="5 6" id="KW-0472">Membrane</keyword>
<feature type="transmembrane region" description="Helical" evidence="6">
    <location>
        <begin position="76"/>
        <end position="97"/>
    </location>
</feature>
<reference evidence="8 10" key="1">
    <citation type="submission" date="2020-06" db="EMBL/GenBank/DDBJ databases">
        <title>Description of novel acetic acid bacteria.</title>
        <authorList>
            <person name="Sombolestani A."/>
        </authorList>
    </citation>
    <scope>NUCLEOTIDE SEQUENCE [LARGE SCALE GENOMIC DNA]</scope>
    <source>
        <strain evidence="8 10">LMG 26838</strain>
    </source>
</reference>
<feature type="transmembrane region" description="Helical" evidence="6">
    <location>
        <begin position="215"/>
        <end position="235"/>
    </location>
</feature>
<dbReference type="EMBL" id="JABXXQ010000333">
    <property type="protein sequence ID" value="NVN31292.1"/>
    <property type="molecule type" value="Genomic_DNA"/>
</dbReference>
<dbReference type="EMBL" id="JACHXV010000001">
    <property type="protein sequence ID" value="MBB3172352.1"/>
    <property type="molecule type" value="Genomic_DNA"/>
</dbReference>
<evidence type="ECO:0000256" key="3">
    <source>
        <dbReference type="ARBA" id="ARBA00022692"/>
    </source>
</evidence>
<reference evidence="7 9" key="2">
    <citation type="submission" date="2020-08" db="EMBL/GenBank/DDBJ databases">
        <title>Genomic Encyclopedia of Type Strains, Phase III (KMG-III): the genomes of soil and plant-associated and newly described type strains.</title>
        <authorList>
            <person name="Whitman W."/>
        </authorList>
    </citation>
    <scope>NUCLEOTIDE SEQUENCE [LARGE SCALE GENOMIC DNA]</scope>
    <source>
        <strain evidence="7 9">CECT 8088</strain>
    </source>
</reference>